<feature type="non-terminal residue" evidence="1">
    <location>
        <position position="1"/>
    </location>
</feature>
<dbReference type="EMBL" id="GEDV01001499">
    <property type="protein sequence ID" value="JAP87058.1"/>
    <property type="molecule type" value="Transcribed_RNA"/>
</dbReference>
<protein>
    <submittedName>
        <fullName evidence="1">Uncharacterized protein</fullName>
    </submittedName>
</protein>
<dbReference type="AlphaFoldDB" id="A0A131Z7W8"/>
<name>A0A131Z7W8_RHIAP</name>
<accession>A0A131Z7W8</accession>
<sequence length="102" mass="10719">VPLPARPALVTPLIPLPHNVTLLSKLSSGPSVTTTVFRAPGGVSATSVQRVEGTSTSIFRESDTVGGKVTTRKPVLLVASTAPRIAVFPPTFPPTHYLVYTK</sequence>
<organism evidence="1">
    <name type="scientific">Rhipicephalus appendiculatus</name>
    <name type="common">Brown ear tick</name>
    <dbReference type="NCBI Taxonomy" id="34631"/>
    <lineage>
        <taxon>Eukaryota</taxon>
        <taxon>Metazoa</taxon>
        <taxon>Ecdysozoa</taxon>
        <taxon>Arthropoda</taxon>
        <taxon>Chelicerata</taxon>
        <taxon>Arachnida</taxon>
        <taxon>Acari</taxon>
        <taxon>Parasitiformes</taxon>
        <taxon>Ixodida</taxon>
        <taxon>Ixodoidea</taxon>
        <taxon>Ixodidae</taxon>
        <taxon>Rhipicephalinae</taxon>
        <taxon>Rhipicephalus</taxon>
        <taxon>Rhipicephalus</taxon>
    </lineage>
</organism>
<proteinExistence type="predicted"/>
<evidence type="ECO:0000313" key="1">
    <source>
        <dbReference type="EMBL" id="JAP87058.1"/>
    </source>
</evidence>
<reference evidence="1" key="1">
    <citation type="journal article" date="2016" name="Ticks Tick Borne Dis.">
        <title>De novo assembly and annotation of the salivary gland transcriptome of Rhipicephalus appendiculatus male and female ticks during blood feeding.</title>
        <authorList>
            <person name="de Castro M.H."/>
            <person name="de Klerk D."/>
            <person name="Pienaar R."/>
            <person name="Latif A.A."/>
            <person name="Rees D.J."/>
            <person name="Mans B.J."/>
        </authorList>
    </citation>
    <scope>NUCLEOTIDE SEQUENCE</scope>
    <source>
        <tissue evidence="1">Salivary glands</tissue>
    </source>
</reference>